<name>A0A6I9SH11_ELAGV</name>
<dbReference type="PANTHER" id="PTHR14270">
    <property type="entry name" value="NONSENSE-MEDIATED MRNA DECAY FACTOR SMG9"/>
    <property type="match status" value="1"/>
</dbReference>
<dbReference type="PANTHER" id="PTHR14270:SF0">
    <property type="entry name" value="NONSENSE-MEDIATED MRNA DECAY FACTOR SMG9"/>
    <property type="match status" value="1"/>
</dbReference>
<keyword evidence="4" id="KW-1185">Reference proteome</keyword>
<dbReference type="SUPFAM" id="SSF52540">
    <property type="entry name" value="P-loop containing nucleoside triphosphate hydrolases"/>
    <property type="match status" value="1"/>
</dbReference>
<dbReference type="Proteomes" id="UP000504607">
    <property type="component" value="Unplaced"/>
</dbReference>
<gene>
    <name evidence="5 6" type="primary">LOC105060638</name>
</gene>
<evidence type="ECO:0000313" key="6">
    <source>
        <dbReference type="RefSeq" id="XP_010942730.1"/>
    </source>
</evidence>
<keyword evidence="2" id="KW-0866">Nonsense-mediated mRNA decay</keyword>
<evidence type="ECO:0000256" key="3">
    <source>
        <dbReference type="SAM" id="MobiDB-lite"/>
    </source>
</evidence>
<proteinExistence type="inferred from homology"/>
<dbReference type="RefSeq" id="XP_073106257.1">
    <property type="nucleotide sequence ID" value="XM_073250156.1"/>
</dbReference>
<evidence type="ECO:0000313" key="4">
    <source>
        <dbReference type="Proteomes" id="UP000504607"/>
    </source>
</evidence>
<evidence type="ECO:0000256" key="1">
    <source>
        <dbReference type="ARBA" id="ARBA00007712"/>
    </source>
</evidence>
<evidence type="ECO:0000256" key="2">
    <source>
        <dbReference type="ARBA" id="ARBA00023161"/>
    </source>
</evidence>
<dbReference type="AlphaFoldDB" id="A0A6I9SH11"/>
<dbReference type="InterPro" id="IPR039177">
    <property type="entry name" value="SMG9"/>
</dbReference>
<sequence>MAGGAPPLTGGPPTTSSSSSVASSSSASGLPPPPPPPKILLAKPGSGPAAPRFPRDDDPSASVVLRSRNAPQPSSLNLISDSWEFHTDRILPFLTENNDFTVVGIIGPAGVGKSTIMNDLYGFDGSSPGMLPPFATQSDEIRAMAKHCTTGIELRVSAERLILLDAQPIFCPSLLVDLMRPDGSSTIPLLNGESLSADLAHELMGIQLGVFLASICNVLLVVSEGIHDFSVWQLMLAVDLLKHGIPDPSLLTSSHSQGSDSVPDKENKSIVQPTSVEFLSAIVFIHTKLRDQDLSPSKKILLRKALMQFFSSSSLNVKNHGAAVQTDSFNSLDAKAEDLDPVQPDLFMVPLKGQDHLQKSHSESYSSMSGKLRDQILSMTGHSFAKSISERDWLRNSAKIWELVKKSPIIVEYFRTLQSSGLFRK</sequence>
<comment type="similarity">
    <text evidence="1">Belongs to the SMG9 family.</text>
</comment>
<protein>
    <submittedName>
        <fullName evidence="5 6">Protein SMG9</fullName>
    </submittedName>
</protein>
<feature type="region of interest" description="Disordered" evidence="3">
    <location>
        <begin position="1"/>
        <end position="61"/>
    </location>
</feature>
<dbReference type="RefSeq" id="XP_010942730.1">
    <property type="nucleotide sequence ID" value="XM_010944428.3"/>
</dbReference>
<dbReference type="GO" id="GO:0000184">
    <property type="term" value="P:nuclear-transcribed mRNA catabolic process, nonsense-mediated decay"/>
    <property type="evidence" value="ECO:0007669"/>
    <property type="project" value="UniProtKB-KW"/>
</dbReference>
<evidence type="ECO:0000313" key="5">
    <source>
        <dbReference type="RefSeq" id="XP_010942729.1"/>
    </source>
</evidence>
<accession>A0A6I9SH11</accession>
<organism evidence="4 6">
    <name type="scientific">Elaeis guineensis var. tenera</name>
    <name type="common">Oil palm</name>
    <dbReference type="NCBI Taxonomy" id="51953"/>
    <lineage>
        <taxon>Eukaryota</taxon>
        <taxon>Viridiplantae</taxon>
        <taxon>Streptophyta</taxon>
        <taxon>Embryophyta</taxon>
        <taxon>Tracheophyta</taxon>
        <taxon>Spermatophyta</taxon>
        <taxon>Magnoliopsida</taxon>
        <taxon>Liliopsida</taxon>
        <taxon>Arecaceae</taxon>
        <taxon>Arecoideae</taxon>
        <taxon>Cocoseae</taxon>
        <taxon>Elaeidinae</taxon>
        <taxon>Elaeis</taxon>
    </lineage>
</organism>
<dbReference type="OrthoDB" id="79514at2759"/>
<reference evidence="5 6" key="1">
    <citation type="submission" date="2025-04" db="UniProtKB">
        <authorList>
            <consortium name="RefSeq"/>
        </authorList>
    </citation>
    <scope>IDENTIFICATION</scope>
</reference>
<dbReference type="GeneID" id="105060638"/>
<feature type="compositionally biased region" description="Low complexity" evidence="3">
    <location>
        <begin position="1"/>
        <end position="29"/>
    </location>
</feature>
<dbReference type="RefSeq" id="XP_073106256.1">
    <property type="nucleotide sequence ID" value="XM_073250155.1"/>
</dbReference>
<dbReference type="RefSeq" id="XP_010942729.1">
    <property type="nucleotide sequence ID" value="XM_010944427.3"/>
</dbReference>
<dbReference type="InterPro" id="IPR027417">
    <property type="entry name" value="P-loop_NTPase"/>
</dbReference>